<keyword evidence="2 3" id="KW-0040">ANK repeat</keyword>
<evidence type="ECO:0000313" key="6">
    <source>
        <dbReference type="Proteomes" id="UP000245119"/>
    </source>
</evidence>
<proteinExistence type="predicted"/>
<dbReference type="InterPro" id="IPR002110">
    <property type="entry name" value="Ankyrin_rpt"/>
</dbReference>
<sequence length="823" mass="92436">MDEKQLLEKNLINAVNKIKPEHEINKLLKLVRLHVPIEQIKDKCGTPLLNIAISASNLGAVSLLLKYGVNPLVVDKDGQTALHAAAYVDNTDALWSIGTSRNDIEKLLTVKNGKGDTPLHVAARRSSTDTTEWMMFAGANPMAVNEEQQTCRQVAPERPYMIKYILRKSRENESVPFFITPTQTKPFLSQDGHFSIALDAVDQSASTSEVTTVAMIRTKAPQNLNPPITCYDGETFWGHGIEYMSRTTTQAKIKFFLHDRVDTFHRLVIKIKSEEKQEKEYDATVEELPLHEEQVSFQDKAYVAVACAHVELDKSGSISLLYGPASDTIKLGPDGGTFEFSKDPGVKISASCTNQRGLPEGALLNLQVMKPPLEDQKTPPEPSPPSEAAETTATLQGVLLAMTYFLYLRGLPSLASSTTCTATLPLCEQFNKEQSHAYVFVRPDGQGQEGDNVDEEMKRWEQKPEPLVLEKNNSSVEIPTGINETTTVVQIAEGADPQEVKRAVAEQHMKSMLVPVQLYVLEKLDQAIENERCCLVIAVKARQEGSLITESQDQSESYNILKVSDTLYVPHSLQMKISLHQKNPVTTTSAVILFQHGVHTDKNGHSCGFHVCKQETTQTKIIFKIEKSKLLEQCDQTFNWKPLIDLEVCIPPFRPVTSSPESETVAEQPSSLTPEVDETNECPIDDRLLNQLARKIPASDVYHLGLQLKLRSWDVDNIMQSSSTEDMFTKCFKILRAARDLLPKNFVKRLRTALSELQLISQLDWFLQELKKSTAYESRWNPFHRLPQINHRNNQQEEHVIDEVSTNVMAEMSLYLDINEETN</sequence>
<feature type="compositionally biased region" description="Polar residues" evidence="4">
    <location>
        <begin position="658"/>
        <end position="673"/>
    </location>
</feature>
<accession>A0A2T7NPF8</accession>
<dbReference type="Pfam" id="PF00023">
    <property type="entry name" value="Ank"/>
    <property type="match status" value="1"/>
</dbReference>
<comment type="caution">
    <text evidence="5">The sequence shown here is derived from an EMBL/GenBank/DDBJ whole genome shotgun (WGS) entry which is preliminary data.</text>
</comment>
<feature type="region of interest" description="Disordered" evidence="4">
    <location>
        <begin position="658"/>
        <end position="677"/>
    </location>
</feature>
<dbReference type="PROSITE" id="PS50088">
    <property type="entry name" value="ANK_REPEAT"/>
    <property type="match status" value="1"/>
</dbReference>
<keyword evidence="1" id="KW-0677">Repeat</keyword>
<dbReference type="Pfam" id="PF12796">
    <property type="entry name" value="Ank_2"/>
    <property type="match status" value="1"/>
</dbReference>
<dbReference type="SMART" id="SM00248">
    <property type="entry name" value="ANK"/>
    <property type="match status" value="3"/>
</dbReference>
<evidence type="ECO:0000256" key="4">
    <source>
        <dbReference type="SAM" id="MobiDB-lite"/>
    </source>
</evidence>
<gene>
    <name evidence="5" type="ORF">C0Q70_16319</name>
</gene>
<dbReference type="Proteomes" id="UP000245119">
    <property type="component" value="Linkage Group LG10"/>
</dbReference>
<feature type="repeat" description="ANK" evidence="3">
    <location>
        <begin position="114"/>
        <end position="146"/>
    </location>
</feature>
<dbReference type="OrthoDB" id="10261302at2759"/>
<dbReference type="Gene3D" id="1.25.40.20">
    <property type="entry name" value="Ankyrin repeat-containing domain"/>
    <property type="match status" value="1"/>
</dbReference>
<keyword evidence="6" id="KW-1185">Reference proteome</keyword>
<dbReference type="PROSITE" id="PS50297">
    <property type="entry name" value="ANK_REP_REGION"/>
    <property type="match status" value="1"/>
</dbReference>
<organism evidence="5 6">
    <name type="scientific">Pomacea canaliculata</name>
    <name type="common">Golden apple snail</name>
    <dbReference type="NCBI Taxonomy" id="400727"/>
    <lineage>
        <taxon>Eukaryota</taxon>
        <taxon>Metazoa</taxon>
        <taxon>Spiralia</taxon>
        <taxon>Lophotrochozoa</taxon>
        <taxon>Mollusca</taxon>
        <taxon>Gastropoda</taxon>
        <taxon>Caenogastropoda</taxon>
        <taxon>Architaenioglossa</taxon>
        <taxon>Ampullarioidea</taxon>
        <taxon>Ampullariidae</taxon>
        <taxon>Pomacea</taxon>
    </lineage>
</organism>
<dbReference type="InterPro" id="IPR036770">
    <property type="entry name" value="Ankyrin_rpt-contain_sf"/>
</dbReference>
<name>A0A2T7NPF8_POMCA</name>
<dbReference type="PANTHER" id="PTHR24171">
    <property type="entry name" value="ANKYRIN REPEAT DOMAIN-CONTAINING PROTEIN 39-RELATED"/>
    <property type="match status" value="1"/>
</dbReference>
<feature type="region of interest" description="Disordered" evidence="4">
    <location>
        <begin position="372"/>
        <end position="391"/>
    </location>
</feature>
<dbReference type="AlphaFoldDB" id="A0A2T7NPF8"/>
<dbReference type="EMBL" id="PZQS01000010">
    <property type="protein sequence ID" value="PVD23057.1"/>
    <property type="molecule type" value="Genomic_DNA"/>
</dbReference>
<evidence type="ECO:0000256" key="3">
    <source>
        <dbReference type="PROSITE-ProRule" id="PRU00023"/>
    </source>
</evidence>
<protein>
    <submittedName>
        <fullName evidence="5">Uncharacterized protein</fullName>
    </submittedName>
</protein>
<reference evidence="5 6" key="1">
    <citation type="submission" date="2018-04" db="EMBL/GenBank/DDBJ databases">
        <title>The genome of golden apple snail Pomacea canaliculata provides insight into stress tolerance and invasive adaptation.</title>
        <authorList>
            <person name="Liu C."/>
            <person name="Liu B."/>
            <person name="Ren Y."/>
            <person name="Zhang Y."/>
            <person name="Wang H."/>
            <person name="Li S."/>
            <person name="Jiang F."/>
            <person name="Yin L."/>
            <person name="Zhang G."/>
            <person name="Qian W."/>
            <person name="Fan W."/>
        </authorList>
    </citation>
    <scope>NUCLEOTIDE SEQUENCE [LARGE SCALE GENOMIC DNA]</scope>
    <source>
        <strain evidence="5">SZHN2017</strain>
        <tissue evidence="5">Muscle</tissue>
    </source>
</reference>
<evidence type="ECO:0000256" key="1">
    <source>
        <dbReference type="ARBA" id="ARBA00022737"/>
    </source>
</evidence>
<evidence type="ECO:0000256" key="2">
    <source>
        <dbReference type="ARBA" id="ARBA00023043"/>
    </source>
</evidence>
<dbReference type="SUPFAM" id="SSF48403">
    <property type="entry name" value="Ankyrin repeat"/>
    <property type="match status" value="1"/>
</dbReference>
<evidence type="ECO:0000313" key="5">
    <source>
        <dbReference type="EMBL" id="PVD23057.1"/>
    </source>
</evidence>